<dbReference type="PRINTS" id="PR00081">
    <property type="entry name" value="GDHRDH"/>
</dbReference>
<accession>A0A8S3QXK3</accession>
<evidence type="ECO:0000313" key="4">
    <source>
        <dbReference type="EMBL" id="CAG2197702.1"/>
    </source>
</evidence>
<dbReference type="Pfam" id="PF00106">
    <property type="entry name" value="adh_short"/>
    <property type="match status" value="1"/>
</dbReference>
<evidence type="ECO:0000313" key="5">
    <source>
        <dbReference type="Proteomes" id="UP000683360"/>
    </source>
</evidence>
<proteinExistence type="inferred from homology"/>
<dbReference type="AlphaFoldDB" id="A0A8S3QXK3"/>
<feature type="compositionally biased region" description="Basic and acidic residues" evidence="3">
    <location>
        <begin position="381"/>
        <end position="433"/>
    </location>
</feature>
<dbReference type="SUPFAM" id="SSF51735">
    <property type="entry name" value="NAD(P)-binding Rossmann-fold domains"/>
    <property type="match status" value="1"/>
</dbReference>
<dbReference type="CDD" id="cd05327">
    <property type="entry name" value="retinol-DH_like_SDR_c_like"/>
    <property type="match status" value="1"/>
</dbReference>
<name>A0A8S3QXK3_MYTED</name>
<feature type="compositionally biased region" description="Basic and acidic residues" evidence="3">
    <location>
        <begin position="345"/>
        <end position="368"/>
    </location>
</feature>
<dbReference type="InterPro" id="IPR036291">
    <property type="entry name" value="NAD(P)-bd_dom_sf"/>
</dbReference>
<comment type="similarity">
    <text evidence="2">Belongs to the short-chain dehydrogenases/reductases (SDR) family.</text>
</comment>
<dbReference type="PRINTS" id="PR00080">
    <property type="entry name" value="SDRFAMILY"/>
</dbReference>
<keyword evidence="5" id="KW-1185">Reference proteome</keyword>
<evidence type="ECO:0000256" key="1">
    <source>
        <dbReference type="ARBA" id="ARBA00023002"/>
    </source>
</evidence>
<keyword evidence="1" id="KW-0560">Oxidoreductase</keyword>
<evidence type="ECO:0000256" key="2">
    <source>
        <dbReference type="RuleBase" id="RU000363"/>
    </source>
</evidence>
<feature type="region of interest" description="Disordered" evidence="3">
    <location>
        <begin position="320"/>
        <end position="446"/>
    </location>
</feature>
<dbReference type="PANTHER" id="PTHR43157">
    <property type="entry name" value="PHOSPHATIDYLINOSITOL-GLYCAN BIOSYNTHESIS CLASS F PROTEIN-RELATED"/>
    <property type="match status" value="1"/>
</dbReference>
<gene>
    <name evidence="4" type="ORF">MEDL_12583</name>
</gene>
<dbReference type="EMBL" id="CAJPWZ010000654">
    <property type="protein sequence ID" value="CAG2197702.1"/>
    <property type="molecule type" value="Genomic_DNA"/>
</dbReference>
<protein>
    <submittedName>
        <fullName evidence="4">Uncharacterized protein</fullName>
    </submittedName>
</protein>
<organism evidence="4 5">
    <name type="scientific">Mytilus edulis</name>
    <name type="common">Blue mussel</name>
    <dbReference type="NCBI Taxonomy" id="6550"/>
    <lineage>
        <taxon>Eukaryota</taxon>
        <taxon>Metazoa</taxon>
        <taxon>Spiralia</taxon>
        <taxon>Lophotrochozoa</taxon>
        <taxon>Mollusca</taxon>
        <taxon>Bivalvia</taxon>
        <taxon>Autobranchia</taxon>
        <taxon>Pteriomorphia</taxon>
        <taxon>Mytilida</taxon>
        <taxon>Mytiloidea</taxon>
        <taxon>Mytilidae</taxon>
        <taxon>Mytilinae</taxon>
        <taxon>Mytilus</taxon>
    </lineage>
</organism>
<dbReference type="Gene3D" id="3.40.50.720">
    <property type="entry name" value="NAD(P)-binding Rossmann-like Domain"/>
    <property type="match status" value="1"/>
</dbReference>
<dbReference type="PANTHER" id="PTHR43157:SF31">
    <property type="entry name" value="PHOSPHATIDYLINOSITOL-GLYCAN BIOSYNTHESIS CLASS F PROTEIN"/>
    <property type="match status" value="1"/>
</dbReference>
<reference evidence="4" key="1">
    <citation type="submission" date="2021-03" db="EMBL/GenBank/DDBJ databases">
        <authorList>
            <person name="Bekaert M."/>
        </authorList>
    </citation>
    <scope>NUCLEOTIDE SEQUENCE</scope>
</reference>
<dbReference type="GO" id="GO:0016491">
    <property type="term" value="F:oxidoreductase activity"/>
    <property type="evidence" value="ECO:0007669"/>
    <property type="project" value="UniProtKB-KW"/>
</dbReference>
<dbReference type="Proteomes" id="UP000683360">
    <property type="component" value="Unassembled WGS sequence"/>
</dbReference>
<sequence>MGENSVYFFKEGATMTGRVIIVTGANTGIGYAAAQNLCEGGNDVILACRNEEKGKAAVEQILKKHPNALATFMQLDLADMASIRKFVEDFHETGKKLNVLINNAGVYMLQKQWTKDNFEMTVGTNHLGPFLLTHLLLDDLKKTASEAGEARIINVTSSLHDRALKIRKAPEMLSTEDFFLDKEGAYTPEQSYRNSKLCNVLMTQSLSKQLDGTGVTCNCVCPGMVKDTELMRQAGAVKRFFLKYFANTLMKLRIRSIPAHSLEEGGRCLVDLSINEEQKGVTGKFFSNFEEKKSSDDSLDEELQKNVYELSARYCHLEGYEPLDAPAPPPQEEKPKSKRKSKKAKAVDETEIEDKGGEKKDGEEKKDALNTSDGIQFADADTSKLEEGKKDLEEKTGEKVETTEDEPKVDEKGDADKPKELEPEDKEIKKTDDAVVIETQAEVTAQ</sequence>
<comment type="caution">
    <text evidence="4">The sequence shown here is derived from an EMBL/GenBank/DDBJ whole genome shotgun (WGS) entry which is preliminary data.</text>
</comment>
<dbReference type="OrthoDB" id="191139at2759"/>
<dbReference type="InterPro" id="IPR002347">
    <property type="entry name" value="SDR_fam"/>
</dbReference>
<evidence type="ECO:0000256" key="3">
    <source>
        <dbReference type="SAM" id="MobiDB-lite"/>
    </source>
</evidence>